<dbReference type="Proteomes" id="UP001501410">
    <property type="component" value="Unassembled WGS sequence"/>
</dbReference>
<keyword evidence="4" id="KW-1185">Reference proteome</keyword>
<dbReference type="PANTHER" id="PTHR34406">
    <property type="entry name" value="PROTEIN YCEI"/>
    <property type="match status" value="1"/>
</dbReference>
<comment type="caution">
    <text evidence="3">The sequence shown here is derived from an EMBL/GenBank/DDBJ whole genome shotgun (WGS) entry which is preliminary data.</text>
</comment>
<evidence type="ECO:0000256" key="1">
    <source>
        <dbReference type="SAM" id="SignalP"/>
    </source>
</evidence>
<dbReference type="InterPro" id="IPR036761">
    <property type="entry name" value="TTHA0802/YceI-like_sf"/>
</dbReference>
<dbReference type="SMART" id="SM00867">
    <property type="entry name" value="YceI"/>
    <property type="match status" value="1"/>
</dbReference>
<feature type="chain" id="PRO_5045316486" evidence="1">
    <location>
        <begin position="20"/>
        <end position="179"/>
    </location>
</feature>
<gene>
    <name evidence="3" type="ORF">GCM10023092_12270</name>
</gene>
<dbReference type="Gene3D" id="2.40.128.110">
    <property type="entry name" value="Lipid/polyisoprenoid-binding, YceI-like"/>
    <property type="match status" value="1"/>
</dbReference>
<proteinExistence type="predicted"/>
<evidence type="ECO:0000259" key="2">
    <source>
        <dbReference type="SMART" id="SM00867"/>
    </source>
</evidence>
<dbReference type="Pfam" id="PF04264">
    <property type="entry name" value="YceI"/>
    <property type="match status" value="1"/>
</dbReference>
<dbReference type="RefSeq" id="WP_344824028.1">
    <property type="nucleotide sequence ID" value="NZ_BAABEZ010000018.1"/>
</dbReference>
<organism evidence="3 4">
    <name type="scientific">Rurimicrobium arvi</name>
    <dbReference type="NCBI Taxonomy" id="2049916"/>
    <lineage>
        <taxon>Bacteria</taxon>
        <taxon>Pseudomonadati</taxon>
        <taxon>Bacteroidota</taxon>
        <taxon>Chitinophagia</taxon>
        <taxon>Chitinophagales</taxon>
        <taxon>Chitinophagaceae</taxon>
        <taxon>Rurimicrobium</taxon>
    </lineage>
</organism>
<feature type="signal peptide" evidence="1">
    <location>
        <begin position="1"/>
        <end position="19"/>
    </location>
</feature>
<dbReference type="EMBL" id="BAABEZ010000018">
    <property type="protein sequence ID" value="GAA4452807.1"/>
    <property type="molecule type" value="Genomic_DNA"/>
</dbReference>
<sequence length="179" mass="19485">MKKITVIAAGLLLANTVSAQKYMTRSGRITFFSQTPIENIEAFNNETGAVIDLATGDVVFQVPVKSFKFEKQLMQDHFNESYMESDKYPKADFKGKLAPGTVSDKPGVYKTTVSGKLTIHGVTKDVKVPGTVTIGANEASVMAQFKVATADYKIRIPSVAEGKVAKEIEITINSSLKKM</sequence>
<reference evidence="4" key="1">
    <citation type="journal article" date="2019" name="Int. J. Syst. Evol. Microbiol.">
        <title>The Global Catalogue of Microorganisms (GCM) 10K type strain sequencing project: providing services to taxonomists for standard genome sequencing and annotation.</title>
        <authorList>
            <consortium name="The Broad Institute Genomics Platform"/>
            <consortium name="The Broad Institute Genome Sequencing Center for Infectious Disease"/>
            <person name="Wu L."/>
            <person name="Ma J."/>
        </authorList>
    </citation>
    <scope>NUCLEOTIDE SEQUENCE [LARGE SCALE GENOMIC DNA]</scope>
    <source>
        <strain evidence="4">JCM 31921</strain>
    </source>
</reference>
<accession>A0ABP8MLT1</accession>
<name>A0ABP8MLT1_9BACT</name>
<dbReference type="InterPro" id="IPR007372">
    <property type="entry name" value="Lipid/polyisoprenoid-bd_YceI"/>
</dbReference>
<evidence type="ECO:0000313" key="3">
    <source>
        <dbReference type="EMBL" id="GAA4452807.1"/>
    </source>
</evidence>
<keyword evidence="1" id="KW-0732">Signal</keyword>
<protein>
    <submittedName>
        <fullName evidence="3">YceI family protein</fullName>
    </submittedName>
</protein>
<feature type="domain" description="Lipid/polyisoprenoid-binding YceI-like" evidence="2">
    <location>
        <begin position="14"/>
        <end position="177"/>
    </location>
</feature>
<evidence type="ECO:0000313" key="4">
    <source>
        <dbReference type="Proteomes" id="UP001501410"/>
    </source>
</evidence>
<dbReference type="PANTHER" id="PTHR34406:SF1">
    <property type="entry name" value="PROTEIN YCEI"/>
    <property type="match status" value="1"/>
</dbReference>
<dbReference type="SUPFAM" id="SSF101874">
    <property type="entry name" value="YceI-like"/>
    <property type="match status" value="1"/>
</dbReference>